<gene>
    <name evidence="2" type="ORF">Q8F55_001535</name>
</gene>
<evidence type="ECO:0000313" key="3">
    <source>
        <dbReference type="Proteomes" id="UP001565368"/>
    </source>
</evidence>
<dbReference type="EMBL" id="JBBXJM010000001">
    <property type="protein sequence ID" value="KAL1413753.1"/>
    <property type="molecule type" value="Genomic_DNA"/>
</dbReference>
<feature type="compositionally biased region" description="Low complexity" evidence="1">
    <location>
        <begin position="243"/>
        <end position="255"/>
    </location>
</feature>
<organism evidence="2 3">
    <name type="scientific">Vanrija albida</name>
    <dbReference type="NCBI Taxonomy" id="181172"/>
    <lineage>
        <taxon>Eukaryota</taxon>
        <taxon>Fungi</taxon>
        <taxon>Dikarya</taxon>
        <taxon>Basidiomycota</taxon>
        <taxon>Agaricomycotina</taxon>
        <taxon>Tremellomycetes</taxon>
        <taxon>Trichosporonales</taxon>
        <taxon>Trichosporonaceae</taxon>
        <taxon>Vanrija</taxon>
    </lineage>
</organism>
<evidence type="ECO:0000313" key="2">
    <source>
        <dbReference type="EMBL" id="KAL1413753.1"/>
    </source>
</evidence>
<proteinExistence type="predicted"/>
<dbReference type="GeneID" id="95982578"/>
<dbReference type="RefSeq" id="XP_069213697.1">
    <property type="nucleotide sequence ID" value="XM_069350153.1"/>
</dbReference>
<name>A0ABR3QGA0_9TREE</name>
<sequence length="255" mass="28071">MADTPPMSFRYGSDFLHLVSPEHPAINKMLRRNVAFEGGNLAFETEWRDAPESCYALVSDVNYTCAACDDVCAFVVSADPAWDEKELDGQTIAQLIESVRNSKDKALRLSVKARALLPLTACHACIKPNAHGPCHLVVPRFSGAQLTVETQRALVENLTLVSEFMAELAASARDPRPPCDTDALKAAGLALAAANKIIVTARVKGEENLAQQDKVQVKDVFTNLADWFTRLRRGDREEEARRSASPPRLSSHARW</sequence>
<reference evidence="2 3" key="1">
    <citation type="submission" date="2023-08" db="EMBL/GenBank/DDBJ databases">
        <title>Annotated Genome Sequence of Vanrija albida AlHP1.</title>
        <authorList>
            <person name="Herzog R."/>
        </authorList>
    </citation>
    <scope>NUCLEOTIDE SEQUENCE [LARGE SCALE GENOMIC DNA]</scope>
    <source>
        <strain evidence="2 3">AlHP1</strain>
    </source>
</reference>
<dbReference type="Proteomes" id="UP001565368">
    <property type="component" value="Unassembled WGS sequence"/>
</dbReference>
<protein>
    <submittedName>
        <fullName evidence="2">Uncharacterized protein</fullName>
    </submittedName>
</protein>
<accession>A0ABR3QGA0</accession>
<feature type="region of interest" description="Disordered" evidence="1">
    <location>
        <begin position="235"/>
        <end position="255"/>
    </location>
</feature>
<evidence type="ECO:0000256" key="1">
    <source>
        <dbReference type="SAM" id="MobiDB-lite"/>
    </source>
</evidence>
<comment type="caution">
    <text evidence="2">The sequence shown here is derived from an EMBL/GenBank/DDBJ whole genome shotgun (WGS) entry which is preliminary data.</text>
</comment>
<keyword evidence="3" id="KW-1185">Reference proteome</keyword>